<dbReference type="AlphaFoldDB" id="A0A5B8U370"/>
<dbReference type="Proteomes" id="UP000321805">
    <property type="component" value="Chromosome"/>
</dbReference>
<evidence type="ECO:0000313" key="2">
    <source>
        <dbReference type="Proteomes" id="UP000321805"/>
    </source>
</evidence>
<accession>A0A5B8U370</accession>
<dbReference type="InterPro" id="IPR048274">
    <property type="entry name" value="MC_hydratase"/>
</dbReference>
<dbReference type="SUPFAM" id="SSF54637">
    <property type="entry name" value="Thioesterase/thiol ester dehydrase-isomerase"/>
    <property type="match status" value="1"/>
</dbReference>
<proteinExistence type="predicted"/>
<gene>
    <name evidence="1" type="ORF">FSW04_07165</name>
</gene>
<dbReference type="PANTHER" id="PTHR43664:SF1">
    <property type="entry name" value="BETA-METHYLMALYL-COA DEHYDRATASE"/>
    <property type="match status" value="1"/>
</dbReference>
<dbReference type="OrthoDB" id="9796589at2"/>
<dbReference type="KEGG" id="bsol:FSW04_07165"/>
<dbReference type="GO" id="GO:0016829">
    <property type="term" value="F:lyase activity"/>
    <property type="evidence" value="ECO:0007669"/>
    <property type="project" value="InterPro"/>
</dbReference>
<evidence type="ECO:0000313" key="1">
    <source>
        <dbReference type="EMBL" id="QEC47382.1"/>
    </source>
</evidence>
<protein>
    <submittedName>
        <fullName evidence="1">MaoC family dehydratase</fullName>
    </submittedName>
</protein>
<dbReference type="EMBL" id="CP042430">
    <property type="protein sequence ID" value="QEC47382.1"/>
    <property type="molecule type" value="Genomic_DNA"/>
</dbReference>
<dbReference type="Gene3D" id="3.10.129.10">
    <property type="entry name" value="Hotdog Thioesterase"/>
    <property type="match status" value="1"/>
</dbReference>
<dbReference type="RefSeq" id="WP_146917777.1">
    <property type="nucleotide sequence ID" value="NZ_CP042430.1"/>
</dbReference>
<dbReference type="InterPro" id="IPR052342">
    <property type="entry name" value="MCH/BMMD"/>
</dbReference>
<dbReference type="Pfam" id="PF19315">
    <property type="entry name" value="MC_hydratase"/>
    <property type="match status" value="1"/>
</dbReference>
<name>A0A5B8U370_9ACTN</name>
<sequence length="180" mass="20236">MTAEPQEAPKIWRGRFFEDFEVGDVFRSRLGRTVTEVDNIWFTCLTMNTNQMHFNTDYSKGTRFGKPLVNSCLTLAIIAGLSVPDTSENGTANLGWTDIKLPNPVFAGDTLYAESEILGLRESSSRPNVGIVSLRTRGINQDGVVIMEYLRTFMCYRRDAPEVQDQFPKVESDWTVGEPG</sequence>
<reference evidence="1 2" key="1">
    <citation type="journal article" date="2018" name="J. Microbiol.">
        <title>Baekduia soli gen. nov., sp. nov., a novel bacterium isolated from the soil of Baekdu Mountain and proposal of a novel family name, Baekduiaceae fam. nov.</title>
        <authorList>
            <person name="An D.S."/>
            <person name="Siddiqi M.Z."/>
            <person name="Kim K.H."/>
            <person name="Yu H.S."/>
            <person name="Im W.T."/>
        </authorList>
    </citation>
    <scope>NUCLEOTIDE SEQUENCE [LARGE SCALE GENOMIC DNA]</scope>
    <source>
        <strain evidence="1 2">BR7-21</strain>
    </source>
</reference>
<dbReference type="PANTHER" id="PTHR43664">
    <property type="entry name" value="MONOAMINE OXIDASE-RELATED"/>
    <property type="match status" value="1"/>
</dbReference>
<keyword evidence="2" id="KW-1185">Reference proteome</keyword>
<organism evidence="1 2">
    <name type="scientific">Baekduia soli</name>
    <dbReference type="NCBI Taxonomy" id="496014"/>
    <lineage>
        <taxon>Bacteria</taxon>
        <taxon>Bacillati</taxon>
        <taxon>Actinomycetota</taxon>
        <taxon>Thermoleophilia</taxon>
        <taxon>Solirubrobacterales</taxon>
        <taxon>Baekduiaceae</taxon>
        <taxon>Baekduia</taxon>
    </lineage>
</organism>
<dbReference type="CDD" id="cd03451">
    <property type="entry name" value="FkbR2"/>
    <property type="match status" value="1"/>
</dbReference>
<dbReference type="InterPro" id="IPR029069">
    <property type="entry name" value="HotDog_dom_sf"/>
</dbReference>